<evidence type="ECO:0000313" key="1">
    <source>
        <dbReference type="EMBL" id="MZR32092.1"/>
    </source>
</evidence>
<dbReference type="AlphaFoldDB" id="A0A6L8WCH1"/>
<dbReference type="PROSITE" id="PS51257">
    <property type="entry name" value="PROKAR_LIPOPROTEIN"/>
    <property type="match status" value="1"/>
</dbReference>
<proteinExistence type="predicted"/>
<organism evidence="1 2">
    <name type="scientific">Sneathiella litorea</name>
    <dbReference type="NCBI Taxonomy" id="2606216"/>
    <lineage>
        <taxon>Bacteria</taxon>
        <taxon>Pseudomonadati</taxon>
        <taxon>Pseudomonadota</taxon>
        <taxon>Alphaproteobacteria</taxon>
        <taxon>Sneathiellales</taxon>
        <taxon>Sneathiellaceae</taxon>
        <taxon>Sneathiella</taxon>
    </lineage>
</organism>
<keyword evidence="2" id="KW-1185">Reference proteome</keyword>
<dbReference type="Pfam" id="PF00300">
    <property type="entry name" value="His_Phos_1"/>
    <property type="match status" value="1"/>
</dbReference>
<dbReference type="RefSeq" id="WP_161316665.1">
    <property type="nucleotide sequence ID" value="NZ_WTUW01000009.1"/>
</dbReference>
<dbReference type="Gene3D" id="3.40.50.1240">
    <property type="entry name" value="Phosphoglycerate mutase-like"/>
    <property type="match status" value="1"/>
</dbReference>
<gene>
    <name evidence="1" type="ORF">GQE98_15750</name>
</gene>
<protein>
    <submittedName>
        <fullName evidence="1">Histidine phosphatase family protein</fullName>
    </submittedName>
</protein>
<dbReference type="InterPro" id="IPR029033">
    <property type="entry name" value="His_PPase_superfam"/>
</dbReference>
<evidence type="ECO:0000313" key="2">
    <source>
        <dbReference type="Proteomes" id="UP000476030"/>
    </source>
</evidence>
<comment type="caution">
    <text evidence="1">The sequence shown here is derived from an EMBL/GenBank/DDBJ whole genome shotgun (WGS) entry which is preliminary data.</text>
</comment>
<name>A0A6L8WCH1_9PROT</name>
<dbReference type="InterPro" id="IPR013078">
    <property type="entry name" value="His_Pase_superF_clade-1"/>
</dbReference>
<sequence length="171" mass="18742">MQQRGFVRGALVAFIGVLLLTACSTYNSPPGTTTTVILLRHADRTPLHTELNEKGKARAQALPAAVADLDIDVIYSPDKKRNLDTVKPLIEQRGIELRVIDVSNVAERLITENPGKTVMWVGNTDNLQSIYGQLGGRDREPNIYGEIAIMRIHDSGPPDIELRNFGGKGTL</sequence>
<dbReference type="Proteomes" id="UP000476030">
    <property type="component" value="Unassembled WGS sequence"/>
</dbReference>
<dbReference type="EMBL" id="WTUW01000009">
    <property type="protein sequence ID" value="MZR32092.1"/>
    <property type="molecule type" value="Genomic_DNA"/>
</dbReference>
<dbReference type="CDD" id="cd07040">
    <property type="entry name" value="HP"/>
    <property type="match status" value="1"/>
</dbReference>
<accession>A0A6L8WCH1</accession>
<dbReference type="SUPFAM" id="SSF53254">
    <property type="entry name" value="Phosphoglycerate mutase-like"/>
    <property type="match status" value="1"/>
</dbReference>
<reference evidence="1 2" key="1">
    <citation type="submission" date="2019-12" db="EMBL/GenBank/DDBJ databases">
        <title>Snethiella sp. nov. sp. isolated from sea sand.</title>
        <authorList>
            <person name="Kim J."/>
            <person name="Jeong S.E."/>
            <person name="Jung H.S."/>
            <person name="Jeon C.O."/>
        </authorList>
    </citation>
    <scope>NUCLEOTIDE SEQUENCE [LARGE SCALE GENOMIC DNA]</scope>
    <source>
        <strain evidence="1 2">DP05</strain>
    </source>
</reference>